<evidence type="ECO:0000256" key="2">
    <source>
        <dbReference type="SAM" id="Phobius"/>
    </source>
</evidence>
<dbReference type="InterPro" id="IPR038872">
    <property type="entry name" value="Put_GTT3"/>
</dbReference>
<protein>
    <recommendedName>
        <fullName evidence="3">SAP domain-containing protein</fullName>
    </recommendedName>
</protein>
<dbReference type="InterPro" id="IPR003034">
    <property type="entry name" value="SAP_dom"/>
</dbReference>
<evidence type="ECO:0000256" key="1">
    <source>
        <dbReference type="SAM" id="MobiDB-lite"/>
    </source>
</evidence>
<dbReference type="PANTHER" id="PTHR41807:SF1">
    <property type="entry name" value="GLUTATHIONE TRANSFERASE 3"/>
    <property type="match status" value="1"/>
</dbReference>
<dbReference type="PANTHER" id="PTHR41807">
    <property type="entry name" value="GLUTATHIONE TRANSFERASE 3"/>
    <property type="match status" value="1"/>
</dbReference>
<feature type="region of interest" description="Disordered" evidence="1">
    <location>
        <begin position="66"/>
        <end position="96"/>
    </location>
</feature>
<feature type="domain" description="SAP" evidence="3">
    <location>
        <begin position="12"/>
        <end position="46"/>
    </location>
</feature>
<dbReference type="EMBL" id="JABELV010000020">
    <property type="protein sequence ID" value="KAG7563132.1"/>
    <property type="molecule type" value="Genomic_DNA"/>
</dbReference>
<dbReference type="AlphaFoldDB" id="A0A8K0NUX0"/>
<evidence type="ECO:0000313" key="4">
    <source>
        <dbReference type="EMBL" id="KAG7563132.1"/>
    </source>
</evidence>
<keyword evidence="5" id="KW-1185">Reference proteome</keyword>
<accession>A0A8K0NUX0</accession>
<keyword evidence="2" id="KW-0472">Membrane</keyword>
<dbReference type="Pfam" id="PF02037">
    <property type="entry name" value="SAP"/>
    <property type="match status" value="1"/>
</dbReference>
<reference evidence="4" key="1">
    <citation type="submission" date="2020-04" db="EMBL/GenBank/DDBJ databases">
        <title>Analysis of mating type loci in Filobasidium floriforme.</title>
        <authorList>
            <person name="Nowrousian M."/>
        </authorList>
    </citation>
    <scope>NUCLEOTIDE SEQUENCE</scope>
    <source>
        <strain evidence="4">CBS 6242</strain>
    </source>
</reference>
<comment type="caution">
    <text evidence="4">The sequence shown here is derived from an EMBL/GenBank/DDBJ whole genome shotgun (WGS) entry which is preliminary data.</text>
</comment>
<feature type="transmembrane region" description="Helical" evidence="2">
    <location>
        <begin position="316"/>
        <end position="337"/>
    </location>
</feature>
<proteinExistence type="predicted"/>
<feature type="transmembrane region" description="Helical" evidence="2">
    <location>
        <begin position="399"/>
        <end position="419"/>
    </location>
</feature>
<keyword evidence="2" id="KW-0812">Transmembrane</keyword>
<evidence type="ECO:0000313" key="5">
    <source>
        <dbReference type="Proteomes" id="UP000812966"/>
    </source>
</evidence>
<evidence type="ECO:0000259" key="3">
    <source>
        <dbReference type="SMART" id="SM00513"/>
    </source>
</evidence>
<dbReference type="SMART" id="SM00513">
    <property type="entry name" value="SAP"/>
    <property type="match status" value="1"/>
</dbReference>
<keyword evidence="2" id="KW-1133">Transmembrane helix</keyword>
<name>A0A8K0NUX0_9TREE</name>
<dbReference type="Proteomes" id="UP000812966">
    <property type="component" value="Unassembled WGS sequence"/>
</dbReference>
<feature type="transmembrane region" description="Helical" evidence="2">
    <location>
        <begin position="358"/>
        <end position="379"/>
    </location>
</feature>
<dbReference type="GO" id="GO:0016020">
    <property type="term" value="C:membrane"/>
    <property type="evidence" value="ECO:0007669"/>
    <property type="project" value="TreeGrafter"/>
</dbReference>
<gene>
    <name evidence="4" type="ORF">FFLO_01440</name>
</gene>
<sequence>MAPTPQAFAGSLSGKNKAEIVDILKALDQDTTGLKAELEDRLEQYLQDNEATLREDGQFKGLYVARRKRRSPRDDSATPSVRATPSARGTRASEDLDALKTATGNLAGKAYDAAATTYDQSVRPTLNNALEEGQEIATRSAKRVYKKVKDVTGLDEDSLRIPDSPTRALRSQARPIIENGIQRARPIVEDGIQKARPVVEDGIQQAEHLRKMSVRYWRENGKREARQALRELQAHLSTPVNLIKTMLFLEMVYLLYCLIPWHRKELQFPPSKFSFHAWDRFLYAMFWWMPEIKRGYYLPELFAMFRPSSNNAGAGFAMWLIYTVIPPFLLSHVITFLPQEPVKAPARNTRSASRNASIAALPAWDPLVFCLIRLALVVFPITSASPDFFRFQLEAIGNLSGRALVTALTGGFVLAHRLAALAE</sequence>
<organism evidence="4 5">
    <name type="scientific">Filobasidium floriforme</name>
    <dbReference type="NCBI Taxonomy" id="5210"/>
    <lineage>
        <taxon>Eukaryota</taxon>
        <taxon>Fungi</taxon>
        <taxon>Dikarya</taxon>
        <taxon>Basidiomycota</taxon>
        <taxon>Agaricomycotina</taxon>
        <taxon>Tremellomycetes</taxon>
        <taxon>Filobasidiales</taxon>
        <taxon>Filobasidiaceae</taxon>
        <taxon>Filobasidium</taxon>
    </lineage>
</organism>